<dbReference type="Gene3D" id="3.10.10.10">
    <property type="entry name" value="HIV Type 1 Reverse Transcriptase, subunit A, domain 1"/>
    <property type="match status" value="1"/>
</dbReference>
<feature type="region of interest" description="Disordered" evidence="1">
    <location>
        <begin position="102"/>
        <end position="124"/>
    </location>
</feature>
<evidence type="ECO:0000259" key="2">
    <source>
        <dbReference type="PROSITE" id="PS50878"/>
    </source>
</evidence>
<dbReference type="SUPFAM" id="SSF53098">
    <property type="entry name" value="Ribonuclease H-like"/>
    <property type="match status" value="1"/>
</dbReference>
<name>A0A9W7CYL3_9STRA</name>
<evidence type="ECO:0000256" key="1">
    <source>
        <dbReference type="SAM" id="MobiDB-lite"/>
    </source>
</evidence>
<dbReference type="SUPFAM" id="SSF56672">
    <property type="entry name" value="DNA/RNA polymerases"/>
    <property type="match status" value="1"/>
</dbReference>
<dbReference type="InterPro" id="IPR051320">
    <property type="entry name" value="Viral_Replic_Matur_Polypro"/>
</dbReference>
<dbReference type="InterPro" id="IPR043502">
    <property type="entry name" value="DNA/RNA_pol_sf"/>
</dbReference>
<feature type="domain" description="Reverse transcriptase" evidence="2">
    <location>
        <begin position="322"/>
        <end position="503"/>
    </location>
</feature>
<sequence>MKQGCKLLINSLQLEELRVEIQRMHYHYLRQEFGKSKDAKKQAPVVRAAAPASNPTSQGDSKSKPGHCKRGAAVAAAIKPQQRQPPSTCCWVCKGQHWLDDRPTASDAEKESARQKMTEMRSSRRQVKRWRLRGYAAGDDQSVRLNGLIDVPFCPDSEADANVVPRRVIDDLIELQSDVRLEPLQCRRRRRCMLAELQCVQRKHIWICALTQQRGLSIYQVPCTVLDADTDEFLLGKITLRSLGIDMGRMIEQLAVAPNLDDSNDGRPPDSVFGIIDAGAHAELEPLKVQLKADAVLYRCKTRSFPPLQQQFLREYTKELEDRGLIRKNNLSRWASAVVPVKKPGTQGEFRMTVDYRRLNAMTVPIAGAAPNLSVVTSSVRGSRGFASFDLHKDVWQMGLHADSQEMFSFMTPDAIYTPTRVPQGATDSALHFQNQMQFMFDPLLYNAVLIWIDDVILFAKTVEEFLQALRKFFELLREFNLKLNIMKRKLFQLQARWCGRLISGDGVAHDPQQVNTLKALPLPQTTGDLQYFLCAANWLRDSIVDFARHAAPLHAKLDAALKGTSRRRQQALRIPLVWSDDEKSAYIMMLERIGASTPLAFPDPGKQICVFSDASDVGYAIVVTQVADWKNDLPIHATLRPLEDGAFDWPSNESLADVQQKHVRSAPPDHTMVEGLVCVDGKPWIPVAAKRLLARILVVAHAGSQGHRGEQAMLNAMSRFALDDATGIIKRFVRTCLLYKHVKGPHAIQRPWGPTLKCSRRNEVLHWDFLSLTPSHGDLRYVLVLKDDLIHFCELVGCSSPTAFVAAEAIMDWYKRFGSP</sequence>
<reference evidence="3" key="1">
    <citation type="submission" date="2023-04" db="EMBL/GenBank/DDBJ databases">
        <title>Phytophthora fragariaefolia NBRC 109709.</title>
        <authorList>
            <person name="Ichikawa N."/>
            <person name="Sato H."/>
            <person name="Tonouchi N."/>
        </authorList>
    </citation>
    <scope>NUCLEOTIDE SEQUENCE</scope>
    <source>
        <strain evidence="3">NBRC 109709</strain>
    </source>
</reference>
<evidence type="ECO:0000313" key="4">
    <source>
        <dbReference type="Proteomes" id="UP001165121"/>
    </source>
</evidence>
<dbReference type="PROSITE" id="PS50878">
    <property type="entry name" value="RT_POL"/>
    <property type="match status" value="1"/>
</dbReference>
<dbReference type="InterPro" id="IPR012337">
    <property type="entry name" value="RNaseH-like_sf"/>
</dbReference>
<protein>
    <submittedName>
        <fullName evidence="3">Unnamed protein product</fullName>
    </submittedName>
</protein>
<accession>A0A9W7CYL3</accession>
<dbReference type="AlphaFoldDB" id="A0A9W7CYL3"/>
<feature type="region of interest" description="Disordered" evidence="1">
    <location>
        <begin position="37"/>
        <end position="80"/>
    </location>
</feature>
<comment type="caution">
    <text evidence="3">The sequence shown here is derived from an EMBL/GenBank/DDBJ whole genome shotgun (WGS) entry which is preliminary data.</text>
</comment>
<dbReference type="InterPro" id="IPR043128">
    <property type="entry name" value="Rev_trsase/Diguanyl_cyclase"/>
</dbReference>
<gene>
    <name evidence="3" type="ORF">Pfra01_001841100</name>
</gene>
<dbReference type="Gene3D" id="3.30.70.270">
    <property type="match status" value="2"/>
</dbReference>
<dbReference type="InterPro" id="IPR000477">
    <property type="entry name" value="RT_dom"/>
</dbReference>
<dbReference type="OrthoDB" id="123026at2759"/>
<dbReference type="PANTHER" id="PTHR33064:SF37">
    <property type="entry name" value="RIBONUCLEASE H"/>
    <property type="match status" value="1"/>
</dbReference>
<dbReference type="CDD" id="cd01647">
    <property type="entry name" value="RT_LTR"/>
    <property type="match status" value="1"/>
</dbReference>
<proteinExistence type="predicted"/>
<dbReference type="PANTHER" id="PTHR33064">
    <property type="entry name" value="POL PROTEIN"/>
    <property type="match status" value="1"/>
</dbReference>
<evidence type="ECO:0000313" key="3">
    <source>
        <dbReference type="EMBL" id="GMF48075.1"/>
    </source>
</evidence>
<organism evidence="3 4">
    <name type="scientific">Phytophthora fragariaefolia</name>
    <dbReference type="NCBI Taxonomy" id="1490495"/>
    <lineage>
        <taxon>Eukaryota</taxon>
        <taxon>Sar</taxon>
        <taxon>Stramenopiles</taxon>
        <taxon>Oomycota</taxon>
        <taxon>Peronosporomycetes</taxon>
        <taxon>Peronosporales</taxon>
        <taxon>Peronosporaceae</taxon>
        <taxon>Phytophthora</taxon>
    </lineage>
</organism>
<dbReference type="Pfam" id="PF00078">
    <property type="entry name" value="RVT_1"/>
    <property type="match status" value="1"/>
</dbReference>
<dbReference type="EMBL" id="BSXT01002271">
    <property type="protein sequence ID" value="GMF48075.1"/>
    <property type="molecule type" value="Genomic_DNA"/>
</dbReference>
<feature type="compositionally biased region" description="Basic and acidic residues" evidence="1">
    <location>
        <begin position="102"/>
        <end position="122"/>
    </location>
</feature>
<keyword evidence="4" id="KW-1185">Reference proteome</keyword>
<dbReference type="Proteomes" id="UP001165121">
    <property type="component" value="Unassembled WGS sequence"/>
</dbReference>